<reference evidence="2 3" key="1">
    <citation type="journal article" date="2018" name="New Phytol.">
        <title>Phylogenomics of Endogonaceae and evolution of mycorrhizas within Mucoromycota.</title>
        <authorList>
            <person name="Chang Y."/>
            <person name="Desiro A."/>
            <person name="Na H."/>
            <person name="Sandor L."/>
            <person name="Lipzen A."/>
            <person name="Clum A."/>
            <person name="Barry K."/>
            <person name="Grigoriev I.V."/>
            <person name="Martin F.M."/>
            <person name="Stajich J.E."/>
            <person name="Smith M.E."/>
            <person name="Bonito G."/>
            <person name="Spatafora J.W."/>
        </authorList>
    </citation>
    <scope>NUCLEOTIDE SEQUENCE [LARGE SCALE GENOMIC DNA]</scope>
    <source>
        <strain evidence="2 3">GMNB39</strain>
    </source>
</reference>
<sequence>PPNAFRNISCKSKALGPTSPIIRGNPQPARATKTAMTRRKNRCCGLLISQQVNSHNASTTLALPSSSRKWPPVPRKRNSNGYAMPITTIDKTVLVTKPIVCKASAEKVNQGEYDNKRETGDMKRKGKERHQRDARG</sequence>
<evidence type="ECO:0000313" key="3">
    <source>
        <dbReference type="Proteomes" id="UP000268093"/>
    </source>
</evidence>
<gene>
    <name evidence="2" type="ORF">BC936DRAFT_148121</name>
</gene>
<protein>
    <submittedName>
        <fullName evidence="2">Uncharacterized protein</fullName>
    </submittedName>
</protein>
<feature type="region of interest" description="Disordered" evidence="1">
    <location>
        <begin position="56"/>
        <end position="82"/>
    </location>
</feature>
<dbReference type="AlphaFoldDB" id="A0A433D3Q0"/>
<accession>A0A433D3Q0</accession>
<evidence type="ECO:0000313" key="2">
    <source>
        <dbReference type="EMBL" id="RUP45476.1"/>
    </source>
</evidence>
<proteinExistence type="predicted"/>
<organism evidence="2 3">
    <name type="scientific">Jimgerdemannia flammicorona</name>
    <dbReference type="NCBI Taxonomy" id="994334"/>
    <lineage>
        <taxon>Eukaryota</taxon>
        <taxon>Fungi</taxon>
        <taxon>Fungi incertae sedis</taxon>
        <taxon>Mucoromycota</taxon>
        <taxon>Mucoromycotina</taxon>
        <taxon>Endogonomycetes</taxon>
        <taxon>Endogonales</taxon>
        <taxon>Endogonaceae</taxon>
        <taxon>Jimgerdemannia</taxon>
    </lineage>
</organism>
<comment type="caution">
    <text evidence="2">The sequence shown here is derived from an EMBL/GenBank/DDBJ whole genome shotgun (WGS) entry which is preliminary data.</text>
</comment>
<feature type="region of interest" description="Disordered" evidence="1">
    <location>
        <begin position="105"/>
        <end position="136"/>
    </location>
</feature>
<feature type="compositionally biased region" description="Polar residues" evidence="1">
    <location>
        <begin position="56"/>
        <end position="68"/>
    </location>
</feature>
<evidence type="ECO:0000256" key="1">
    <source>
        <dbReference type="SAM" id="MobiDB-lite"/>
    </source>
</evidence>
<dbReference type="Proteomes" id="UP000268093">
    <property type="component" value="Unassembled WGS sequence"/>
</dbReference>
<feature type="compositionally biased region" description="Basic and acidic residues" evidence="1">
    <location>
        <begin position="113"/>
        <end position="123"/>
    </location>
</feature>
<feature type="region of interest" description="Disordered" evidence="1">
    <location>
        <begin position="1"/>
        <end position="30"/>
    </location>
</feature>
<keyword evidence="3" id="KW-1185">Reference proteome</keyword>
<feature type="non-terminal residue" evidence="2">
    <location>
        <position position="1"/>
    </location>
</feature>
<name>A0A433D3Q0_9FUNG</name>
<dbReference type="EMBL" id="RBNI01007222">
    <property type="protein sequence ID" value="RUP45476.1"/>
    <property type="molecule type" value="Genomic_DNA"/>
</dbReference>